<protein>
    <recommendedName>
        <fullName evidence="4">Transmembrane protein</fullName>
    </recommendedName>
</protein>
<feature type="non-terminal residue" evidence="2">
    <location>
        <position position="270"/>
    </location>
</feature>
<keyword evidence="3" id="KW-1185">Reference proteome</keyword>
<name>A0ABQ8C251_BRANA</name>
<gene>
    <name evidence="2" type="ORF">HID58_034470</name>
</gene>
<accession>A0ABQ8C251</accession>
<evidence type="ECO:0000313" key="2">
    <source>
        <dbReference type="EMBL" id="KAH0911149.1"/>
    </source>
</evidence>
<comment type="caution">
    <text evidence="2">The sequence shown here is derived from an EMBL/GenBank/DDBJ whole genome shotgun (WGS) entry which is preliminary data.</text>
</comment>
<sequence length="270" mass="29783">MFWSSLNNVVKTLSSLSTLSVADVIVEAHFPQSGWRLVARSGDQRLLHLAVSSHFVAAPSALLSFDIFGLGFDPGKCSAAEGFDYGGSSGISGTMARRSRSRWWQGRTHLKECGGLVEINFLSSRSRPTYSVCEKERIYVCSRSSAVRCSWPGVFRLWRVALVGFSNVRVLLLSVVCAGGFLYHGGEFVSFNTQMGWCLSSLAGSRWSSPIPLYCALFSYSRSWNETVLASPISVRRFSAVMGVWWFSGLLELCVVVCLTIVCRLGSVWE</sequence>
<keyword evidence="1" id="KW-0472">Membrane</keyword>
<evidence type="ECO:0000256" key="1">
    <source>
        <dbReference type="SAM" id="Phobius"/>
    </source>
</evidence>
<proteinExistence type="predicted"/>
<dbReference type="Proteomes" id="UP000824890">
    <property type="component" value="Unassembled WGS sequence"/>
</dbReference>
<feature type="transmembrane region" description="Helical" evidence="1">
    <location>
        <begin position="244"/>
        <end position="265"/>
    </location>
</feature>
<evidence type="ECO:0008006" key="4">
    <source>
        <dbReference type="Google" id="ProtNLM"/>
    </source>
</evidence>
<keyword evidence="1" id="KW-1133">Transmembrane helix</keyword>
<organism evidence="2 3">
    <name type="scientific">Brassica napus</name>
    <name type="common">Rape</name>
    <dbReference type="NCBI Taxonomy" id="3708"/>
    <lineage>
        <taxon>Eukaryota</taxon>
        <taxon>Viridiplantae</taxon>
        <taxon>Streptophyta</taxon>
        <taxon>Embryophyta</taxon>
        <taxon>Tracheophyta</taxon>
        <taxon>Spermatophyta</taxon>
        <taxon>Magnoliopsida</taxon>
        <taxon>eudicotyledons</taxon>
        <taxon>Gunneridae</taxon>
        <taxon>Pentapetalae</taxon>
        <taxon>rosids</taxon>
        <taxon>malvids</taxon>
        <taxon>Brassicales</taxon>
        <taxon>Brassicaceae</taxon>
        <taxon>Brassiceae</taxon>
        <taxon>Brassica</taxon>
    </lineage>
</organism>
<keyword evidence="1" id="KW-0812">Transmembrane</keyword>
<evidence type="ECO:0000313" key="3">
    <source>
        <dbReference type="Proteomes" id="UP000824890"/>
    </source>
</evidence>
<reference evidence="2 3" key="1">
    <citation type="submission" date="2021-05" db="EMBL/GenBank/DDBJ databases">
        <title>Genome Assembly of Synthetic Allotetraploid Brassica napus Reveals Homoeologous Exchanges between Subgenomes.</title>
        <authorList>
            <person name="Davis J.T."/>
        </authorList>
    </citation>
    <scope>NUCLEOTIDE SEQUENCE [LARGE SCALE GENOMIC DNA]</scope>
    <source>
        <strain evidence="3">cv. Da-Ae</strain>
        <tissue evidence="2">Seedling</tissue>
    </source>
</reference>
<dbReference type="EMBL" id="JAGKQM010000009">
    <property type="protein sequence ID" value="KAH0911149.1"/>
    <property type="molecule type" value="Genomic_DNA"/>
</dbReference>